<sequence>MKHDHRQVRSRVVGQIIKTNFEDPNCRYRPKDIVNDMRKNYDINIQYEKAWRAKEVALDLLMGSPKKSYTLLRKYGEALKFVNPGTIFNLKLEDDKYFQYAFMALGCSIRGFRSCIRSVLVIDGAHLKGKYKGVILIASSVDGNNQIYPVAFGIVDKESDNSWTWFLDQVKSAIGEVDGLVFVSDRHQAINNSVANVFPNAEHVSCMHHIKMNLNDKFKNEGMQMLYLQAAQAFKKSTFRYYWNQLAGFPEVQRYLQEVGFDKWSRAYQPELRYNQMTTNIAESMNAVLVHARALPVTALLENCRVLLQRWFYERRTHAATITSCLTEYAEDILRQSSEQARRHTIRPIDNYEFEVHDGSNKVRVNLNSKTCSCKQFDYYQIPCSHAIAAAVLQNVNRYTLCSSKYKLETLITAYAEPIYPLGNEEA</sequence>
<gene>
    <name evidence="7" type="primary">LOC111016623</name>
</gene>
<evidence type="ECO:0000256" key="1">
    <source>
        <dbReference type="ARBA" id="ARBA00022723"/>
    </source>
</evidence>
<dbReference type="AlphaFoldDB" id="A0A6J1D278"/>
<dbReference type="KEGG" id="mcha:111016623"/>
<dbReference type="GO" id="GO:0008270">
    <property type="term" value="F:zinc ion binding"/>
    <property type="evidence" value="ECO:0007669"/>
    <property type="project" value="UniProtKB-KW"/>
</dbReference>
<name>A0A6J1D278_MOMCH</name>
<organism evidence="6 7">
    <name type="scientific">Momordica charantia</name>
    <name type="common">Bitter gourd</name>
    <name type="synonym">Balsam pear</name>
    <dbReference type="NCBI Taxonomy" id="3673"/>
    <lineage>
        <taxon>Eukaryota</taxon>
        <taxon>Viridiplantae</taxon>
        <taxon>Streptophyta</taxon>
        <taxon>Embryophyta</taxon>
        <taxon>Tracheophyta</taxon>
        <taxon>Spermatophyta</taxon>
        <taxon>Magnoliopsida</taxon>
        <taxon>eudicotyledons</taxon>
        <taxon>Gunneridae</taxon>
        <taxon>Pentapetalae</taxon>
        <taxon>rosids</taxon>
        <taxon>fabids</taxon>
        <taxon>Cucurbitales</taxon>
        <taxon>Cucurbitaceae</taxon>
        <taxon>Momordiceae</taxon>
        <taxon>Momordica</taxon>
    </lineage>
</organism>
<keyword evidence="3" id="KW-0862">Zinc</keyword>
<dbReference type="GeneID" id="111016623"/>
<dbReference type="Pfam" id="PF04434">
    <property type="entry name" value="SWIM"/>
    <property type="match status" value="1"/>
</dbReference>
<dbReference type="InterPro" id="IPR007527">
    <property type="entry name" value="Znf_SWIM"/>
</dbReference>
<protein>
    <submittedName>
        <fullName evidence="7">Uncharacterized protein LOC111016623</fullName>
    </submittedName>
</protein>
<dbReference type="RefSeq" id="XP_022147768.1">
    <property type="nucleotide sequence ID" value="XM_022292076.1"/>
</dbReference>
<dbReference type="PANTHER" id="PTHR31973">
    <property type="entry name" value="POLYPROTEIN, PUTATIVE-RELATED"/>
    <property type="match status" value="1"/>
</dbReference>
<evidence type="ECO:0000256" key="4">
    <source>
        <dbReference type="PROSITE-ProRule" id="PRU00325"/>
    </source>
</evidence>
<keyword evidence="1" id="KW-0479">Metal-binding</keyword>
<dbReference type="PROSITE" id="PS50966">
    <property type="entry name" value="ZF_SWIM"/>
    <property type="match status" value="1"/>
</dbReference>
<dbReference type="Proteomes" id="UP000504603">
    <property type="component" value="Unplaced"/>
</dbReference>
<evidence type="ECO:0000256" key="2">
    <source>
        <dbReference type="ARBA" id="ARBA00022771"/>
    </source>
</evidence>
<keyword evidence="6" id="KW-1185">Reference proteome</keyword>
<evidence type="ECO:0000259" key="5">
    <source>
        <dbReference type="PROSITE" id="PS50966"/>
    </source>
</evidence>
<dbReference type="PANTHER" id="PTHR31973:SF187">
    <property type="entry name" value="MUTATOR TRANSPOSASE MUDRA PROTEIN"/>
    <property type="match status" value="1"/>
</dbReference>
<keyword evidence="2 4" id="KW-0863">Zinc-finger</keyword>
<reference evidence="7" key="1">
    <citation type="submission" date="2025-08" db="UniProtKB">
        <authorList>
            <consortium name="RefSeq"/>
        </authorList>
    </citation>
    <scope>IDENTIFICATION</scope>
    <source>
        <strain evidence="7">OHB3-1</strain>
    </source>
</reference>
<evidence type="ECO:0000313" key="7">
    <source>
        <dbReference type="RefSeq" id="XP_022147768.1"/>
    </source>
</evidence>
<dbReference type="InterPro" id="IPR006564">
    <property type="entry name" value="Znf_PMZ"/>
</dbReference>
<dbReference type="SMART" id="SM00575">
    <property type="entry name" value="ZnF_PMZ"/>
    <property type="match status" value="1"/>
</dbReference>
<dbReference type="OrthoDB" id="1938144at2759"/>
<dbReference type="Pfam" id="PF10551">
    <property type="entry name" value="MULE"/>
    <property type="match status" value="1"/>
</dbReference>
<proteinExistence type="predicted"/>
<accession>A0A6J1D278</accession>
<evidence type="ECO:0000313" key="6">
    <source>
        <dbReference type="Proteomes" id="UP000504603"/>
    </source>
</evidence>
<evidence type="ECO:0000256" key="3">
    <source>
        <dbReference type="ARBA" id="ARBA00022833"/>
    </source>
</evidence>
<dbReference type="InterPro" id="IPR018289">
    <property type="entry name" value="MULE_transposase_dom"/>
</dbReference>
<feature type="domain" description="SWIM-type" evidence="5">
    <location>
        <begin position="363"/>
        <end position="395"/>
    </location>
</feature>